<dbReference type="Pfam" id="PF13927">
    <property type="entry name" value="Ig_3"/>
    <property type="match status" value="1"/>
</dbReference>
<dbReference type="PANTHER" id="PTHR10075">
    <property type="entry name" value="BASIGIN RELATED"/>
    <property type="match status" value="1"/>
</dbReference>
<dbReference type="Ensembl" id="ENSSLUT00000026748.1">
    <property type="protein sequence ID" value="ENSSLUP00000025891.1"/>
    <property type="gene ID" value="ENSSLUG00000011783.1"/>
</dbReference>
<evidence type="ECO:0000256" key="2">
    <source>
        <dbReference type="SAM" id="MobiDB-lite"/>
    </source>
</evidence>
<organism evidence="4 5">
    <name type="scientific">Sander lucioperca</name>
    <name type="common">Pike-perch</name>
    <name type="synonym">Perca lucioperca</name>
    <dbReference type="NCBI Taxonomy" id="283035"/>
    <lineage>
        <taxon>Eukaryota</taxon>
        <taxon>Metazoa</taxon>
        <taxon>Chordata</taxon>
        <taxon>Craniata</taxon>
        <taxon>Vertebrata</taxon>
        <taxon>Euteleostomi</taxon>
        <taxon>Actinopterygii</taxon>
        <taxon>Neopterygii</taxon>
        <taxon>Teleostei</taxon>
        <taxon>Neoteleostei</taxon>
        <taxon>Acanthomorphata</taxon>
        <taxon>Eupercaria</taxon>
        <taxon>Perciformes</taxon>
        <taxon>Percoidei</taxon>
        <taxon>Percidae</taxon>
        <taxon>Luciopercinae</taxon>
        <taxon>Sander</taxon>
    </lineage>
</organism>
<dbReference type="GO" id="GO:0070593">
    <property type="term" value="P:dendrite self-avoidance"/>
    <property type="evidence" value="ECO:0007669"/>
    <property type="project" value="TreeGrafter"/>
</dbReference>
<evidence type="ECO:0000256" key="1">
    <source>
        <dbReference type="ARBA" id="ARBA00023319"/>
    </source>
</evidence>
<dbReference type="GO" id="GO:0030424">
    <property type="term" value="C:axon"/>
    <property type="evidence" value="ECO:0007669"/>
    <property type="project" value="TreeGrafter"/>
</dbReference>
<dbReference type="Proteomes" id="UP000694568">
    <property type="component" value="Unplaced"/>
</dbReference>
<feature type="domain" description="Ig-like" evidence="3">
    <location>
        <begin position="91"/>
        <end position="181"/>
    </location>
</feature>
<dbReference type="SMART" id="SM00408">
    <property type="entry name" value="IGc2"/>
    <property type="match status" value="2"/>
</dbReference>
<dbReference type="GeneTree" id="ENSGT00940000162571"/>
<dbReference type="SUPFAM" id="SSF48726">
    <property type="entry name" value="Immunoglobulin"/>
    <property type="match status" value="2"/>
</dbReference>
<dbReference type="GO" id="GO:0098632">
    <property type="term" value="F:cell-cell adhesion mediator activity"/>
    <property type="evidence" value="ECO:0007669"/>
    <property type="project" value="TreeGrafter"/>
</dbReference>
<dbReference type="Pfam" id="PF07679">
    <property type="entry name" value="I-set"/>
    <property type="match status" value="1"/>
</dbReference>
<feature type="region of interest" description="Disordered" evidence="2">
    <location>
        <begin position="228"/>
        <end position="251"/>
    </location>
</feature>
<dbReference type="SMART" id="SM00409">
    <property type="entry name" value="IG"/>
    <property type="match status" value="2"/>
</dbReference>
<evidence type="ECO:0000313" key="5">
    <source>
        <dbReference type="Proteomes" id="UP000694568"/>
    </source>
</evidence>
<keyword evidence="1" id="KW-0393">Immunoglobulin domain</keyword>
<protein>
    <recommendedName>
        <fullName evidence="3">Ig-like domain-containing protein</fullName>
    </recommendedName>
</protein>
<feature type="domain" description="Ig-like" evidence="3">
    <location>
        <begin position="15"/>
        <end position="83"/>
    </location>
</feature>
<dbReference type="Gene3D" id="2.60.40.10">
    <property type="entry name" value="Immunoglobulins"/>
    <property type="match status" value="2"/>
</dbReference>
<evidence type="ECO:0000313" key="4">
    <source>
        <dbReference type="Ensembl" id="ENSSLUP00000025891.1"/>
    </source>
</evidence>
<dbReference type="AlphaFoldDB" id="A0A8C9YJC9"/>
<accession>A0A8C9YJC9</accession>
<dbReference type="InterPro" id="IPR007110">
    <property type="entry name" value="Ig-like_dom"/>
</dbReference>
<dbReference type="GO" id="GO:0005886">
    <property type="term" value="C:plasma membrane"/>
    <property type="evidence" value="ECO:0007669"/>
    <property type="project" value="TreeGrafter"/>
</dbReference>
<dbReference type="GO" id="GO:0007156">
    <property type="term" value="P:homophilic cell adhesion via plasma membrane adhesion molecules"/>
    <property type="evidence" value="ECO:0007669"/>
    <property type="project" value="TreeGrafter"/>
</dbReference>
<dbReference type="InterPro" id="IPR003599">
    <property type="entry name" value="Ig_sub"/>
</dbReference>
<dbReference type="InterPro" id="IPR013098">
    <property type="entry name" value="Ig_I-set"/>
</dbReference>
<sequence>METVLTWQIHIHLGSCLVVTSDQEVKVEWMLPDLSIVEDATDKVEISERGELVILNATLSDSGLYHCMVRTIAGVDLVPLRLTIKQLSLSPTAFNGQKIVVEKGHSFTLPCEVTSVLPSQTMWYLPKNQILLPTQQTRRTEVMENGTLFVRRLTQEDAGEYTCLTSNLYGVDMLSHMVEVTGEKTSDRSKVQTGQERPILTIGVEEGEGSGGDYQEIIRPFATQFPKKVGTQQRSRHSQPPRVPPTSHWTSHHHHHQYYPLYPSWPGQRAFPYPRQGKYSCCVMISF</sequence>
<dbReference type="InterPro" id="IPR013783">
    <property type="entry name" value="Ig-like_fold"/>
</dbReference>
<keyword evidence="5" id="KW-1185">Reference proteome</keyword>
<dbReference type="PROSITE" id="PS50835">
    <property type="entry name" value="IG_LIKE"/>
    <property type="match status" value="2"/>
</dbReference>
<evidence type="ECO:0000259" key="3">
    <source>
        <dbReference type="PROSITE" id="PS50835"/>
    </source>
</evidence>
<reference evidence="4" key="1">
    <citation type="submission" date="2025-08" db="UniProtKB">
        <authorList>
            <consortium name="Ensembl"/>
        </authorList>
    </citation>
    <scope>IDENTIFICATION</scope>
</reference>
<dbReference type="PANTHER" id="PTHR10075:SF101">
    <property type="entry name" value="ZWEI IG DOMAIN PROTEIN ZIG-3"/>
    <property type="match status" value="1"/>
</dbReference>
<proteinExistence type="predicted"/>
<name>A0A8C9YJC9_SANLU</name>
<dbReference type="InterPro" id="IPR036179">
    <property type="entry name" value="Ig-like_dom_sf"/>
</dbReference>
<dbReference type="GO" id="GO:0007411">
    <property type="term" value="P:axon guidance"/>
    <property type="evidence" value="ECO:0007669"/>
    <property type="project" value="TreeGrafter"/>
</dbReference>
<dbReference type="CDD" id="cd00096">
    <property type="entry name" value="Ig"/>
    <property type="match status" value="2"/>
</dbReference>
<dbReference type="InterPro" id="IPR003598">
    <property type="entry name" value="Ig_sub2"/>
</dbReference>
<reference evidence="4" key="2">
    <citation type="submission" date="2025-09" db="UniProtKB">
        <authorList>
            <consortium name="Ensembl"/>
        </authorList>
    </citation>
    <scope>IDENTIFICATION</scope>
</reference>